<dbReference type="InterPro" id="IPR036875">
    <property type="entry name" value="Znf_CCHC_sf"/>
</dbReference>
<evidence type="ECO:0000313" key="5">
    <source>
        <dbReference type="Proteomes" id="UP001497516"/>
    </source>
</evidence>
<dbReference type="InterPro" id="IPR001878">
    <property type="entry name" value="Znf_CCHC"/>
</dbReference>
<proteinExistence type="predicted"/>
<evidence type="ECO:0000313" key="4">
    <source>
        <dbReference type="EMBL" id="CAL1353772.1"/>
    </source>
</evidence>
<dbReference type="AlphaFoldDB" id="A0AAV2CB91"/>
<feature type="compositionally biased region" description="Polar residues" evidence="2">
    <location>
        <begin position="115"/>
        <end position="131"/>
    </location>
</feature>
<organism evidence="4 5">
    <name type="scientific">Linum trigynum</name>
    <dbReference type="NCBI Taxonomy" id="586398"/>
    <lineage>
        <taxon>Eukaryota</taxon>
        <taxon>Viridiplantae</taxon>
        <taxon>Streptophyta</taxon>
        <taxon>Embryophyta</taxon>
        <taxon>Tracheophyta</taxon>
        <taxon>Spermatophyta</taxon>
        <taxon>Magnoliopsida</taxon>
        <taxon>eudicotyledons</taxon>
        <taxon>Gunneridae</taxon>
        <taxon>Pentapetalae</taxon>
        <taxon>rosids</taxon>
        <taxon>fabids</taxon>
        <taxon>Malpighiales</taxon>
        <taxon>Linaceae</taxon>
        <taxon>Linum</taxon>
    </lineage>
</organism>
<evidence type="ECO:0000259" key="3">
    <source>
        <dbReference type="PROSITE" id="PS50158"/>
    </source>
</evidence>
<gene>
    <name evidence="4" type="ORF">LTRI10_LOCUS1645</name>
</gene>
<keyword evidence="1" id="KW-0863">Zinc-finger</keyword>
<sequence>MAKRTAIEEAKDLNVLSLENLIGSLLSHEEVLKQMNSLHDRKNKSIAFNSVCANEGEKLDEEFENELALTSKKLQRMMKFKHDQNAKRGSQSNGYSLRPSGNMHNHSPRTFGHHSGSSNDKNSFATNIPDTSSKDVKSSTENKSDSTICFKCVKTGHIRVNCPLNKRKEKAMAATWSDYSSEEESDNIAFMGLNSNNEDVNANDQVWSD</sequence>
<protein>
    <recommendedName>
        <fullName evidence="3">CCHC-type domain-containing protein</fullName>
    </recommendedName>
</protein>
<reference evidence="4 5" key="1">
    <citation type="submission" date="2024-04" db="EMBL/GenBank/DDBJ databases">
        <authorList>
            <person name="Fracassetti M."/>
        </authorList>
    </citation>
    <scope>NUCLEOTIDE SEQUENCE [LARGE SCALE GENOMIC DNA]</scope>
</reference>
<feature type="region of interest" description="Disordered" evidence="2">
    <location>
        <begin position="80"/>
        <end position="141"/>
    </location>
</feature>
<accession>A0AAV2CB91</accession>
<dbReference type="Proteomes" id="UP001497516">
    <property type="component" value="Chromosome 1"/>
</dbReference>
<evidence type="ECO:0000256" key="1">
    <source>
        <dbReference type="PROSITE-ProRule" id="PRU00047"/>
    </source>
</evidence>
<feature type="compositionally biased region" description="Basic and acidic residues" evidence="2">
    <location>
        <begin position="132"/>
        <end position="141"/>
    </location>
</feature>
<dbReference type="GO" id="GO:0008270">
    <property type="term" value="F:zinc ion binding"/>
    <property type="evidence" value="ECO:0007669"/>
    <property type="project" value="UniProtKB-KW"/>
</dbReference>
<keyword evidence="5" id="KW-1185">Reference proteome</keyword>
<dbReference type="PROSITE" id="PS50158">
    <property type="entry name" value="ZF_CCHC"/>
    <property type="match status" value="1"/>
</dbReference>
<feature type="domain" description="CCHC-type" evidence="3">
    <location>
        <begin position="149"/>
        <end position="163"/>
    </location>
</feature>
<evidence type="ECO:0000256" key="2">
    <source>
        <dbReference type="SAM" id="MobiDB-lite"/>
    </source>
</evidence>
<dbReference type="Gene3D" id="4.10.60.10">
    <property type="entry name" value="Zinc finger, CCHC-type"/>
    <property type="match status" value="1"/>
</dbReference>
<dbReference type="EMBL" id="OZ034813">
    <property type="protein sequence ID" value="CAL1353772.1"/>
    <property type="molecule type" value="Genomic_DNA"/>
</dbReference>
<dbReference type="SUPFAM" id="SSF57756">
    <property type="entry name" value="Retrovirus zinc finger-like domains"/>
    <property type="match status" value="1"/>
</dbReference>
<name>A0AAV2CB91_9ROSI</name>
<dbReference type="GO" id="GO:0003676">
    <property type="term" value="F:nucleic acid binding"/>
    <property type="evidence" value="ECO:0007669"/>
    <property type="project" value="InterPro"/>
</dbReference>
<keyword evidence="1" id="KW-0862">Zinc</keyword>
<keyword evidence="1" id="KW-0479">Metal-binding</keyword>